<dbReference type="OrthoDB" id="3269947at2759"/>
<dbReference type="AlphaFoldDB" id="A0A165IN52"/>
<dbReference type="Proteomes" id="UP000076871">
    <property type="component" value="Unassembled WGS sequence"/>
</dbReference>
<dbReference type="EMBL" id="KV427605">
    <property type="protein sequence ID" value="KZT13310.1"/>
    <property type="molecule type" value="Genomic_DNA"/>
</dbReference>
<dbReference type="InParanoid" id="A0A165IN52"/>
<evidence type="ECO:0000313" key="3">
    <source>
        <dbReference type="Proteomes" id="UP000076871"/>
    </source>
</evidence>
<dbReference type="RefSeq" id="XP_040770820.1">
    <property type="nucleotide sequence ID" value="XM_040911868.1"/>
</dbReference>
<accession>A0A165IN52</accession>
<protein>
    <submittedName>
        <fullName evidence="2">Uncharacterized protein</fullName>
    </submittedName>
</protein>
<sequence length="285" mass="31817">MINWFHRRRGERDYVSLLYKTTNCYASWDPLLPVEVGDYGYLQKDGSFAPKGNIFKDGLAERYDITKQVRGCDQIRWVTSGNAKEVSFDPNVNLSFDTIADAHLKYKFSFSGQRAALLAMYEPQLTSITYPARLSRLLSSQEWKNQVIVSEGYTCRSYARLLTWDRKREVTVGLGASAPIIAALGFPVSAGGGIDLSWKTSTHSCDWKARGVRLREKEVAEKEARQLCYPLFKLVALHAPPGVPASGLRARGKIEFELPDAPLPWENDGTSPGSEPDTSDSSNRG</sequence>
<reference evidence="2 3" key="1">
    <citation type="journal article" date="2016" name="Mol. Biol. Evol.">
        <title>Comparative Genomics of Early-Diverging Mushroom-Forming Fungi Provides Insights into the Origins of Lignocellulose Decay Capabilities.</title>
        <authorList>
            <person name="Nagy L.G."/>
            <person name="Riley R."/>
            <person name="Tritt A."/>
            <person name="Adam C."/>
            <person name="Daum C."/>
            <person name="Floudas D."/>
            <person name="Sun H."/>
            <person name="Yadav J.S."/>
            <person name="Pangilinan J."/>
            <person name="Larsson K.H."/>
            <person name="Matsuura K."/>
            <person name="Barry K."/>
            <person name="Labutti K."/>
            <person name="Kuo R."/>
            <person name="Ohm R.A."/>
            <person name="Bhattacharya S.S."/>
            <person name="Shirouzu T."/>
            <person name="Yoshinaga Y."/>
            <person name="Martin F.M."/>
            <person name="Grigoriev I.V."/>
            <person name="Hibbett D.S."/>
        </authorList>
    </citation>
    <scope>NUCLEOTIDE SEQUENCE [LARGE SCALE GENOMIC DNA]</scope>
    <source>
        <strain evidence="2 3">93-53</strain>
    </source>
</reference>
<proteinExistence type="predicted"/>
<evidence type="ECO:0000313" key="2">
    <source>
        <dbReference type="EMBL" id="KZT13310.1"/>
    </source>
</evidence>
<dbReference type="GeneID" id="63828896"/>
<feature type="region of interest" description="Disordered" evidence="1">
    <location>
        <begin position="259"/>
        <end position="285"/>
    </location>
</feature>
<gene>
    <name evidence="2" type="ORF">LAESUDRAFT_754292</name>
</gene>
<evidence type="ECO:0000256" key="1">
    <source>
        <dbReference type="SAM" id="MobiDB-lite"/>
    </source>
</evidence>
<organism evidence="2 3">
    <name type="scientific">Laetiporus sulphureus 93-53</name>
    <dbReference type="NCBI Taxonomy" id="1314785"/>
    <lineage>
        <taxon>Eukaryota</taxon>
        <taxon>Fungi</taxon>
        <taxon>Dikarya</taxon>
        <taxon>Basidiomycota</taxon>
        <taxon>Agaricomycotina</taxon>
        <taxon>Agaricomycetes</taxon>
        <taxon>Polyporales</taxon>
        <taxon>Laetiporus</taxon>
    </lineage>
</organism>
<keyword evidence="3" id="KW-1185">Reference proteome</keyword>
<dbReference type="STRING" id="1314785.A0A165IN52"/>
<name>A0A165IN52_9APHY</name>